<keyword evidence="2" id="KW-1185">Reference proteome</keyword>
<dbReference type="EMBL" id="JAPDRQ010000421">
    <property type="protein sequence ID" value="KAJ9649891.1"/>
    <property type="molecule type" value="Genomic_DNA"/>
</dbReference>
<evidence type="ECO:0000313" key="1">
    <source>
        <dbReference type="EMBL" id="KAJ9649891.1"/>
    </source>
</evidence>
<accession>A0ACC2ZQQ7</accession>
<sequence>MTEPLQGLLQSVPGLLSAVGCFDRIGQFLAAEEQEDFRDFKSCHSSSTSSLTTAQTPIDGSETIELTSRSPRNVSMLPTTWQPIIRITNGCFGWSKDKDILKDVNVSIPGGRLTCIVGPIAGGKSTFCQTLLGETYASKGRVQFSVPSKEIAFCHQTAHLVNGSIRENNVGFSELDEKWYETILRACSLWEDVGLMPRQHETIVGSGGMNLSGGQRQKVAVARAIYARKSIVVLDDVFSGFDAGSEQHVFRQLFGPDGLARRQGMTIIFATHAVKFLPYADHIIALVDGVVEQEGTYEELRSQAGYVQGLVIAVSSKHQSATAKEPVTQAEKTQDAADAAKDDLSRQLGDFAAYRYYFSAAGLSSTLLMLAFGTATSTFFNLPTFWLKQWTDASSTSGQHDDYKYLGIYALFQCLALIFAMLLAYQTIIVLVTKTGLDLHLRLLQTVALSFTQSTWALRSNFCDQMSYGFV</sequence>
<dbReference type="Proteomes" id="UP001172386">
    <property type="component" value="Unassembled WGS sequence"/>
</dbReference>
<protein>
    <submittedName>
        <fullName evidence="1">Uncharacterized protein</fullName>
    </submittedName>
</protein>
<organism evidence="1 2">
    <name type="scientific">Neophaeococcomyces mojaviensis</name>
    <dbReference type="NCBI Taxonomy" id="3383035"/>
    <lineage>
        <taxon>Eukaryota</taxon>
        <taxon>Fungi</taxon>
        <taxon>Dikarya</taxon>
        <taxon>Ascomycota</taxon>
        <taxon>Pezizomycotina</taxon>
        <taxon>Eurotiomycetes</taxon>
        <taxon>Chaetothyriomycetidae</taxon>
        <taxon>Chaetothyriales</taxon>
        <taxon>Chaetothyriales incertae sedis</taxon>
        <taxon>Neophaeococcomyces</taxon>
    </lineage>
</organism>
<evidence type="ECO:0000313" key="2">
    <source>
        <dbReference type="Proteomes" id="UP001172386"/>
    </source>
</evidence>
<proteinExistence type="predicted"/>
<name>A0ACC2ZQQ7_9EURO</name>
<reference evidence="1" key="1">
    <citation type="submission" date="2022-10" db="EMBL/GenBank/DDBJ databases">
        <title>Culturing micro-colonial fungi from biological soil crusts in the Mojave desert and describing Neophaeococcomyces mojavensis, and introducing the new genera and species Taxawa tesnikishii.</title>
        <authorList>
            <person name="Kurbessoian T."/>
            <person name="Stajich J.E."/>
        </authorList>
    </citation>
    <scope>NUCLEOTIDE SEQUENCE</scope>
    <source>
        <strain evidence="1">JES_112</strain>
    </source>
</reference>
<comment type="caution">
    <text evidence="1">The sequence shown here is derived from an EMBL/GenBank/DDBJ whole genome shotgun (WGS) entry which is preliminary data.</text>
</comment>
<gene>
    <name evidence="1" type="ORF">H2198_010786</name>
</gene>